<gene>
    <name evidence="2" type="ORF">PCON_08255</name>
</gene>
<dbReference type="AlphaFoldDB" id="U4LE52"/>
<accession>U4LE52</accession>
<sequence>MATLGDQTMELKSAPEATVNHEQDMQNLKALKYLAETIVIANDQSKNVQDCLQQEIDQLTKEKDLLAKENGRLVLGYHQLEEKYNQLKDELANANSQPNTPETQKLIDNLTLENGQLKEAREFAIEQLKDQPIMQDMINKLVDEKTKLEEELSKLKEHSPNSTAEMEKQIQQLQEENNQLNEKLAAVCTLPKNRTDMEIRQLAEKKEVLANELKMLRKENTGLQKELDKAGQDGPTKDMAKLLKRYYEMEEQFAQMKKEIKQDVKNVLAKKEKKIVQLVQGHLVENEKRLVETEDHFKQQVEGRLTENDRNIQQRLEVNEAKICEHGQQIQQKVKESIAEHDQKIKESQTKHNQHIKESIAELSGETVNEQGYFTRMIPMKKIAEKHDSNHRCNGGGCLYVEHNQIVTYDDFKMLIKSVWGIDLNPYEGSYKIDGESSNYDTFHWPSYHRKFKRITITPHSSSVGQHLINCDN</sequence>
<evidence type="ECO:0000313" key="3">
    <source>
        <dbReference type="Proteomes" id="UP000018144"/>
    </source>
</evidence>
<organism evidence="2 3">
    <name type="scientific">Pyronema omphalodes (strain CBS 100304)</name>
    <name type="common">Pyronema confluens</name>
    <dbReference type="NCBI Taxonomy" id="1076935"/>
    <lineage>
        <taxon>Eukaryota</taxon>
        <taxon>Fungi</taxon>
        <taxon>Dikarya</taxon>
        <taxon>Ascomycota</taxon>
        <taxon>Pezizomycotina</taxon>
        <taxon>Pezizomycetes</taxon>
        <taxon>Pezizales</taxon>
        <taxon>Pyronemataceae</taxon>
        <taxon>Pyronema</taxon>
    </lineage>
</organism>
<protein>
    <submittedName>
        <fullName evidence="2">Uncharacterized protein</fullName>
    </submittedName>
</protein>
<evidence type="ECO:0000256" key="1">
    <source>
        <dbReference type="SAM" id="Coils"/>
    </source>
</evidence>
<keyword evidence="1" id="KW-0175">Coiled coil</keyword>
<dbReference type="eggNOG" id="ENOG502RVMA">
    <property type="taxonomic scope" value="Eukaryota"/>
</dbReference>
<name>U4LE52_PYROM</name>
<evidence type="ECO:0000313" key="2">
    <source>
        <dbReference type="EMBL" id="CCX30153.1"/>
    </source>
</evidence>
<keyword evidence="3" id="KW-1185">Reference proteome</keyword>
<proteinExistence type="predicted"/>
<dbReference type="Proteomes" id="UP000018144">
    <property type="component" value="Unassembled WGS sequence"/>
</dbReference>
<reference evidence="2 3" key="1">
    <citation type="journal article" date="2013" name="PLoS Genet.">
        <title>The genome and development-dependent transcriptomes of Pyronema confluens: a window into fungal evolution.</title>
        <authorList>
            <person name="Traeger S."/>
            <person name="Altegoer F."/>
            <person name="Freitag M."/>
            <person name="Gabaldon T."/>
            <person name="Kempken F."/>
            <person name="Kumar A."/>
            <person name="Marcet-Houben M."/>
            <person name="Poggeler S."/>
            <person name="Stajich J.E."/>
            <person name="Nowrousian M."/>
        </authorList>
    </citation>
    <scope>NUCLEOTIDE SEQUENCE [LARGE SCALE GENOMIC DNA]</scope>
    <source>
        <strain evidence="3">CBS 100304</strain>
        <tissue evidence="2">Vegetative mycelium</tissue>
    </source>
</reference>
<dbReference type="EMBL" id="HF935427">
    <property type="protein sequence ID" value="CCX30153.1"/>
    <property type="molecule type" value="Genomic_DNA"/>
</dbReference>
<dbReference type="OrthoDB" id="5483584at2759"/>
<dbReference type="STRING" id="1076935.U4LE52"/>
<feature type="coiled-coil region" evidence="1">
    <location>
        <begin position="42"/>
        <end position="259"/>
    </location>
</feature>